<dbReference type="EMBL" id="KN847481">
    <property type="protein sequence ID" value="KIX01457.1"/>
    <property type="molecule type" value="Genomic_DNA"/>
</dbReference>
<dbReference type="SUPFAM" id="SSF52540">
    <property type="entry name" value="P-loop containing nucleoside triphosphate hydrolases"/>
    <property type="match status" value="1"/>
</dbReference>
<organism evidence="1 2">
    <name type="scientific">Rhinocladiella mackenziei CBS 650.93</name>
    <dbReference type="NCBI Taxonomy" id="1442369"/>
    <lineage>
        <taxon>Eukaryota</taxon>
        <taxon>Fungi</taxon>
        <taxon>Dikarya</taxon>
        <taxon>Ascomycota</taxon>
        <taxon>Pezizomycotina</taxon>
        <taxon>Eurotiomycetes</taxon>
        <taxon>Chaetothyriomycetidae</taxon>
        <taxon>Chaetothyriales</taxon>
        <taxon>Herpotrichiellaceae</taxon>
        <taxon>Rhinocladiella</taxon>
    </lineage>
</organism>
<dbReference type="PANTHER" id="PTHR36978:SF8">
    <property type="entry name" value="NAD DEPENDENT EPIMERASE_DEHYDRATASE"/>
    <property type="match status" value="1"/>
</dbReference>
<evidence type="ECO:0008006" key="3">
    <source>
        <dbReference type="Google" id="ProtNLM"/>
    </source>
</evidence>
<dbReference type="AlphaFoldDB" id="A0A0D2FHJ7"/>
<dbReference type="VEuPathDB" id="FungiDB:Z518_09183"/>
<protein>
    <recommendedName>
        <fullName evidence="3">NAD dependent epimerase/dehydratase</fullName>
    </recommendedName>
</protein>
<dbReference type="PANTHER" id="PTHR36978">
    <property type="entry name" value="P-LOOP CONTAINING NUCLEOTIDE TRIPHOSPHATE HYDROLASE"/>
    <property type="match status" value="1"/>
</dbReference>
<dbReference type="STRING" id="1442369.A0A0D2FHJ7"/>
<evidence type="ECO:0000313" key="2">
    <source>
        <dbReference type="Proteomes" id="UP000053617"/>
    </source>
</evidence>
<dbReference type="InterPro" id="IPR027417">
    <property type="entry name" value="P-loop_NTPase"/>
</dbReference>
<dbReference type="Pfam" id="PF17784">
    <property type="entry name" value="Sulfotransfer_4"/>
    <property type="match status" value="1"/>
</dbReference>
<name>A0A0D2FHJ7_9EURO</name>
<gene>
    <name evidence="1" type="ORF">Z518_09183</name>
</gene>
<dbReference type="Gene3D" id="3.40.50.300">
    <property type="entry name" value="P-loop containing nucleotide triphosphate hydrolases"/>
    <property type="match status" value="1"/>
</dbReference>
<proteinExistence type="predicted"/>
<dbReference type="HOGENOM" id="CLU_061199_1_0_1"/>
<accession>A0A0D2FHJ7</accession>
<sequence>MVFPLDSWAWRFLEDYVYYLPPPPPRKRPKDNPMQVICVGPPRSGTESLQRALIKLGYDYTYHGWDMMFEDRHNMPGWCRLARRKFLATDENGDCEITAEEFDALLGHAVAVTDAPASVFASEMIRAYPEAKVILNISNDLDRWHRSAIKNIVGINRSWMFWLMSWWSPGLFWAWHMAERYFWPGLFRCMGFPGANLEIGIVRNGKWIYREHCNMIRGLVPKERLLEWNVLDGWEPLCRFLGKDIPQNEPFPHVNDAAGYQSREKQAISLWFGQGFKNMVKVAVVLAAVTLAYWRWGI</sequence>
<dbReference type="GeneID" id="25297254"/>
<keyword evidence="2" id="KW-1185">Reference proteome</keyword>
<dbReference type="InterPro" id="IPR040632">
    <property type="entry name" value="Sulfotransfer_4"/>
</dbReference>
<dbReference type="RefSeq" id="XP_013268593.1">
    <property type="nucleotide sequence ID" value="XM_013413139.1"/>
</dbReference>
<dbReference type="OrthoDB" id="4157235at2759"/>
<dbReference type="Proteomes" id="UP000053617">
    <property type="component" value="Unassembled WGS sequence"/>
</dbReference>
<evidence type="ECO:0000313" key="1">
    <source>
        <dbReference type="EMBL" id="KIX01457.1"/>
    </source>
</evidence>
<reference evidence="1 2" key="1">
    <citation type="submission" date="2015-01" db="EMBL/GenBank/DDBJ databases">
        <title>The Genome Sequence of Rhinocladiella mackenzie CBS 650.93.</title>
        <authorList>
            <consortium name="The Broad Institute Genomics Platform"/>
            <person name="Cuomo C."/>
            <person name="de Hoog S."/>
            <person name="Gorbushina A."/>
            <person name="Stielow B."/>
            <person name="Teixiera M."/>
            <person name="Abouelleil A."/>
            <person name="Chapman S.B."/>
            <person name="Priest M."/>
            <person name="Young S.K."/>
            <person name="Wortman J."/>
            <person name="Nusbaum C."/>
            <person name="Birren B."/>
        </authorList>
    </citation>
    <scope>NUCLEOTIDE SEQUENCE [LARGE SCALE GENOMIC DNA]</scope>
    <source>
        <strain evidence="1 2">CBS 650.93</strain>
    </source>
</reference>